<evidence type="ECO:0000256" key="8">
    <source>
        <dbReference type="ARBA" id="ARBA00058363"/>
    </source>
</evidence>
<evidence type="ECO:0000256" key="3">
    <source>
        <dbReference type="ARBA" id="ARBA00022723"/>
    </source>
</evidence>
<comment type="cofactor">
    <cofactor evidence="15">
        <name>Mg(2+)</name>
        <dbReference type="ChEBI" id="CHEBI:18420"/>
    </cofactor>
</comment>
<feature type="binding site" evidence="15">
    <location>
        <position position="134"/>
    </location>
    <ligand>
        <name>Mg(2+)</name>
        <dbReference type="ChEBI" id="CHEBI:18420"/>
    </ligand>
</feature>
<comment type="pathway">
    <text evidence="9">Nucleotide-sugar biosynthesis; GDP-D-glycero-alpha-D-manno-heptose biosynthesis; GDP-D-glycero-alpha-D-manno-heptose from D-glycero-alpha-D-manno-heptose 7-phosphate: step 2/3.</text>
</comment>
<protein>
    <recommendedName>
        <fullName evidence="11">D,D-heptose 1,7-bisphosphate phosphatase</fullName>
        <ecNumber evidence="11">3.1.3.-</ecNumber>
    </recommendedName>
</protein>
<comment type="function">
    <text evidence="8">Converts the D-glycero-alpha-D-manno-heptose 1,7-bisphosphate intermediate into D-glycero-alpha-D-manno-heptose 1-phosphate by removing the phosphate group at the C-7 position.</text>
</comment>
<evidence type="ECO:0000256" key="13">
    <source>
        <dbReference type="PIRSR" id="PIRSR004682-2"/>
    </source>
</evidence>
<feature type="binding site" evidence="15">
    <location>
        <position position="8"/>
    </location>
    <ligand>
        <name>Mg(2+)</name>
        <dbReference type="ChEBI" id="CHEBI:18420"/>
    </ligand>
</feature>
<feature type="binding site" evidence="15">
    <location>
        <position position="133"/>
    </location>
    <ligand>
        <name>Mg(2+)</name>
        <dbReference type="ChEBI" id="CHEBI:18420"/>
    </ligand>
</feature>
<comment type="cofactor">
    <cofactor evidence="15">
        <name>Zn(2+)</name>
        <dbReference type="ChEBI" id="CHEBI:29105"/>
    </cofactor>
</comment>
<evidence type="ECO:0000256" key="5">
    <source>
        <dbReference type="ARBA" id="ARBA00022833"/>
    </source>
</evidence>
<comment type="similarity">
    <text evidence="10 11">Belongs to the gmhB family.</text>
</comment>
<comment type="catalytic activity">
    <reaction evidence="7">
        <text>D-glycero-alpha-D-manno-heptose 1,7-bisphosphate + H2O = D-glycero-alpha-D-manno-heptose 1-phosphate + phosphate</text>
        <dbReference type="Rhea" id="RHEA:28522"/>
        <dbReference type="ChEBI" id="CHEBI:15377"/>
        <dbReference type="ChEBI" id="CHEBI:43474"/>
        <dbReference type="ChEBI" id="CHEBI:60207"/>
        <dbReference type="ChEBI" id="CHEBI:61574"/>
        <dbReference type="EC" id="3.1.3.83"/>
    </reaction>
</comment>
<feature type="active site" description="Nucleophile" evidence="12">
    <location>
        <position position="8"/>
    </location>
</feature>
<dbReference type="RefSeq" id="WP_006556905.1">
    <property type="nucleotide sequence ID" value="NZ_CAUBPY010000003.1"/>
</dbReference>
<evidence type="ECO:0000313" key="16">
    <source>
        <dbReference type="EMBL" id="KAB1478920.1"/>
    </source>
</evidence>
<dbReference type="Proteomes" id="UP000434554">
    <property type="component" value="Unassembled WGS sequence"/>
</dbReference>
<sequence length="176" mass="19518">MRKVLFLDRDGVINVEVNYLYRIEDFKFVPGAPEALAAAVQAGYDLIVVTNQSGIARGYYTVADMERLHSYINEELTKVKAPILKFYYCPHHTKGSVAAYTKDCDCRKPKPGMLLQAMKDFDIDKQNSLLVGDKPSDIEAAEAAGIQGYLFNGDNLADFLLPILAAKQKGQTHEGV</sequence>
<keyword evidence="3 15" id="KW-0479">Metal-binding</keyword>
<evidence type="ECO:0000256" key="14">
    <source>
        <dbReference type="PIRSR" id="PIRSR004682-3"/>
    </source>
</evidence>
<evidence type="ECO:0000256" key="2">
    <source>
        <dbReference type="ARBA" id="ARBA00022490"/>
    </source>
</evidence>
<reference evidence="16 17" key="1">
    <citation type="submission" date="2019-09" db="EMBL/GenBank/DDBJ databases">
        <title>Draft genome sequence of 3 type strains from the CCUG.</title>
        <authorList>
            <person name="Pineiro-Iglesias B."/>
            <person name="Tunovic T."/>
            <person name="Unosson C."/>
            <person name="Inganas E."/>
            <person name="Ohlen M."/>
            <person name="Cardew S."/>
            <person name="Jensie-Markopoulos S."/>
            <person name="Salva-Serra F."/>
            <person name="Jaen-Luchoro D."/>
            <person name="Karlsson R."/>
            <person name="Svensson-Stadler L."/>
            <person name="Chun J."/>
            <person name="Moore E."/>
        </authorList>
    </citation>
    <scope>NUCLEOTIDE SEQUENCE [LARGE SCALE GENOMIC DNA]</scope>
    <source>
        <strain evidence="16 17">CCUG 65427</strain>
    </source>
</reference>
<feature type="binding site" evidence="13">
    <location>
        <begin position="16"/>
        <end position="19"/>
    </location>
    <ligand>
        <name>substrate</name>
    </ligand>
</feature>
<feature type="binding site" evidence="13">
    <location>
        <begin position="8"/>
        <end position="10"/>
    </location>
    <ligand>
        <name>substrate</name>
    </ligand>
</feature>
<comment type="subcellular location">
    <subcellularLocation>
        <location evidence="1 11">Cytoplasm</location>
    </subcellularLocation>
</comment>
<evidence type="ECO:0000256" key="11">
    <source>
        <dbReference type="PIRNR" id="PIRNR004682"/>
    </source>
</evidence>
<dbReference type="GO" id="GO:0046872">
    <property type="term" value="F:metal ion binding"/>
    <property type="evidence" value="ECO:0007669"/>
    <property type="project" value="UniProtKB-KW"/>
</dbReference>
<dbReference type="InterPro" id="IPR036412">
    <property type="entry name" value="HAD-like_sf"/>
</dbReference>
<dbReference type="InterPro" id="IPR006549">
    <property type="entry name" value="HAD-SF_hydro_IIIA"/>
</dbReference>
<dbReference type="PANTHER" id="PTHR42891">
    <property type="entry name" value="D-GLYCERO-BETA-D-MANNO-HEPTOSE-1,7-BISPHOSPHATE 7-PHOSPHATASE"/>
    <property type="match status" value="1"/>
</dbReference>
<evidence type="ECO:0000256" key="1">
    <source>
        <dbReference type="ARBA" id="ARBA00004496"/>
    </source>
</evidence>
<feature type="binding site" evidence="15">
    <location>
        <position position="89"/>
    </location>
    <ligand>
        <name>Zn(2+)</name>
        <dbReference type="ChEBI" id="CHEBI:29105"/>
    </ligand>
</feature>
<dbReference type="InterPro" id="IPR006543">
    <property type="entry name" value="Histidinol-phos"/>
</dbReference>
<evidence type="ECO:0000256" key="4">
    <source>
        <dbReference type="ARBA" id="ARBA00022801"/>
    </source>
</evidence>
<dbReference type="EC" id="3.1.3.-" evidence="11"/>
<dbReference type="NCBIfam" id="TIGR00213">
    <property type="entry name" value="GmhB_yaeD"/>
    <property type="match status" value="1"/>
</dbReference>
<dbReference type="FunFam" id="3.40.50.1000:FF:000037">
    <property type="entry name" value="D,D-heptose 1,7-bisphosphate phosphatase"/>
    <property type="match status" value="1"/>
</dbReference>
<feature type="binding site" evidence="13">
    <location>
        <begin position="50"/>
        <end position="53"/>
    </location>
    <ligand>
        <name>substrate</name>
    </ligand>
</feature>
<proteinExistence type="inferred from homology"/>
<dbReference type="GeneID" id="83054914"/>
<feature type="binding site" evidence="15">
    <location>
        <position position="104"/>
    </location>
    <ligand>
        <name>Zn(2+)</name>
        <dbReference type="ChEBI" id="CHEBI:29105"/>
    </ligand>
</feature>
<accession>A0A833CB79</accession>
<dbReference type="InterPro" id="IPR004446">
    <property type="entry name" value="Heptose_bisP_phosphatase"/>
</dbReference>
<dbReference type="SUPFAM" id="SSF56784">
    <property type="entry name" value="HAD-like"/>
    <property type="match status" value="1"/>
</dbReference>
<dbReference type="NCBIfam" id="TIGR01656">
    <property type="entry name" value="Histidinol-ppas"/>
    <property type="match status" value="1"/>
</dbReference>
<keyword evidence="4 11" id="KW-0378">Hydrolase</keyword>
<dbReference type="PIRSF" id="PIRSF004682">
    <property type="entry name" value="GmhB"/>
    <property type="match status" value="1"/>
</dbReference>
<name>A0A833CB79_9FIRM</name>
<dbReference type="EMBL" id="WBKH01000004">
    <property type="protein sequence ID" value="KAB1478920.1"/>
    <property type="molecule type" value="Genomic_DNA"/>
</dbReference>
<feature type="active site" description="Proton donor" evidence="12">
    <location>
        <position position="10"/>
    </location>
</feature>
<feature type="binding site" evidence="15">
    <location>
        <position position="10"/>
    </location>
    <ligand>
        <name>Mg(2+)</name>
        <dbReference type="ChEBI" id="CHEBI:18420"/>
    </ligand>
</feature>
<keyword evidence="6 11" id="KW-0119">Carbohydrate metabolism</keyword>
<dbReference type="GO" id="GO:0005975">
    <property type="term" value="P:carbohydrate metabolic process"/>
    <property type="evidence" value="ECO:0007669"/>
    <property type="project" value="InterPro"/>
</dbReference>
<keyword evidence="15" id="KW-0460">Magnesium</keyword>
<dbReference type="PANTHER" id="PTHR42891:SF1">
    <property type="entry name" value="D-GLYCERO-BETA-D-MANNO-HEPTOSE-1,7-BISPHOSPHATE 7-PHOSPHATASE"/>
    <property type="match status" value="1"/>
</dbReference>
<dbReference type="CDD" id="cd07503">
    <property type="entry name" value="HAD_HisB-N"/>
    <property type="match status" value="1"/>
</dbReference>
<dbReference type="GO" id="GO:0005737">
    <property type="term" value="C:cytoplasm"/>
    <property type="evidence" value="ECO:0007669"/>
    <property type="project" value="UniProtKB-SubCell"/>
</dbReference>
<dbReference type="Gene3D" id="3.40.50.1000">
    <property type="entry name" value="HAD superfamily/HAD-like"/>
    <property type="match status" value="1"/>
</dbReference>
<evidence type="ECO:0000313" key="17">
    <source>
        <dbReference type="Proteomes" id="UP000434554"/>
    </source>
</evidence>
<feature type="site" description="Contributes to substrate recognition" evidence="14">
    <location>
        <position position="107"/>
    </location>
</feature>
<feature type="binding site" evidence="15">
    <location>
        <position position="106"/>
    </location>
    <ligand>
        <name>Zn(2+)</name>
        <dbReference type="ChEBI" id="CHEBI:29105"/>
    </ligand>
</feature>
<dbReference type="GO" id="GO:0016791">
    <property type="term" value="F:phosphatase activity"/>
    <property type="evidence" value="ECO:0007669"/>
    <property type="project" value="InterPro"/>
</dbReference>
<evidence type="ECO:0000256" key="9">
    <source>
        <dbReference type="ARBA" id="ARBA00060656"/>
    </source>
</evidence>
<feature type="binding site" evidence="13">
    <location>
        <begin position="107"/>
        <end position="108"/>
    </location>
    <ligand>
        <name>substrate</name>
    </ligand>
</feature>
<gene>
    <name evidence="16" type="ORF">F8R14_04255</name>
</gene>
<dbReference type="InterPro" id="IPR023214">
    <property type="entry name" value="HAD_sf"/>
</dbReference>
<dbReference type="NCBIfam" id="TIGR01662">
    <property type="entry name" value="HAD-SF-IIIA"/>
    <property type="match status" value="1"/>
</dbReference>
<dbReference type="AlphaFoldDB" id="A0A833CB79"/>
<evidence type="ECO:0000256" key="7">
    <source>
        <dbReference type="ARBA" id="ARBA00051130"/>
    </source>
</evidence>
<keyword evidence="5 15" id="KW-0862">Zinc</keyword>
<organism evidence="16 17">
    <name type="scientific">Veillonella seminalis</name>
    <dbReference type="NCBI Taxonomy" id="1502943"/>
    <lineage>
        <taxon>Bacteria</taxon>
        <taxon>Bacillati</taxon>
        <taxon>Bacillota</taxon>
        <taxon>Negativicutes</taxon>
        <taxon>Veillonellales</taxon>
        <taxon>Veillonellaceae</taxon>
        <taxon>Veillonella</taxon>
    </lineage>
</organism>
<feature type="binding site" evidence="15">
    <location>
        <position position="91"/>
    </location>
    <ligand>
        <name>Zn(2+)</name>
        <dbReference type="ChEBI" id="CHEBI:29105"/>
    </ligand>
</feature>
<feature type="site" description="Stabilizes the phosphoryl group" evidence="14">
    <location>
        <position position="108"/>
    </location>
</feature>
<feature type="binding site" evidence="13">
    <location>
        <position position="134"/>
    </location>
    <ligand>
        <name>substrate</name>
    </ligand>
</feature>
<feature type="site" description="Stabilizes the phosphoryl group" evidence="14">
    <location>
        <position position="50"/>
    </location>
</feature>
<evidence type="ECO:0000256" key="6">
    <source>
        <dbReference type="ARBA" id="ARBA00023277"/>
    </source>
</evidence>
<comment type="caution">
    <text evidence="16">The sequence shown here is derived from an EMBL/GenBank/DDBJ whole genome shotgun (WGS) entry which is preliminary data.</text>
</comment>
<evidence type="ECO:0000256" key="15">
    <source>
        <dbReference type="PIRSR" id="PIRSR004682-4"/>
    </source>
</evidence>
<evidence type="ECO:0000256" key="10">
    <source>
        <dbReference type="ARBA" id="ARBA00061616"/>
    </source>
</evidence>
<dbReference type="Pfam" id="PF13242">
    <property type="entry name" value="Hydrolase_like"/>
    <property type="match status" value="1"/>
</dbReference>
<evidence type="ECO:0000256" key="12">
    <source>
        <dbReference type="PIRSR" id="PIRSR004682-1"/>
    </source>
</evidence>
<keyword evidence="2 11" id="KW-0963">Cytoplasm</keyword>